<accession>A0A1X6PAN3</accession>
<reference evidence="2 3" key="1">
    <citation type="submission" date="2017-03" db="EMBL/GenBank/DDBJ databases">
        <title>WGS assembly of Porphyra umbilicalis.</title>
        <authorList>
            <person name="Brawley S.H."/>
            <person name="Blouin N.A."/>
            <person name="Ficko-Blean E."/>
            <person name="Wheeler G.L."/>
            <person name="Lohr M."/>
            <person name="Goodson H.V."/>
            <person name="Jenkins J.W."/>
            <person name="Blaby-Haas C.E."/>
            <person name="Helliwell K.E."/>
            <person name="Chan C."/>
            <person name="Marriage T."/>
            <person name="Bhattacharya D."/>
            <person name="Klein A.S."/>
            <person name="Badis Y."/>
            <person name="Brodie J."/>
            <person name="Cao Y."/>
            <person name="Collen J."/>
            <person name="Dittami S.M."/>
            <person name="Gachon C.M."/>
            <person name="Green B.R."/>
            <person name="Karpowicz S."/>
            <person name="Kim J.W."/>
            <person name="Kudahl U."/>
            <person name="Lin S."/>
            <person name="Michel G."/>
            <person name="Mittag M."/>
            <person name="Olson B.J."/>
            <person name="Pangilinan J."/>
            <person name="Peng Y."/>
            <person name="Qiu H."/>
            <person name="Shu S."/>
            <person name="Singer J.T."/>
            <person name="Smith A.G."/>
            <person name="Sprecher B.N."/>
            <person name="Wagner V."/>
            <person name="Wang W."/>
            <person name="Wang Z.-Y."/>
            <person name="Yan J."/>
            <person name="Yarish C."/>
            <person name="Zoeuner-Riek S."/>
            <person name="Zhuang Y."/>
            <person name="Zou Y."/>
            <person name="Lindquist E.A."/>
            <person name="Grimwood J."/>
            <person name="Barry K."/>
            <person name="Rokhsar D.S."/>
            <person name="Schmutz J."/>
            <person name="Stiller J.W."/>
            <person name="Grossman A.R."/>
            <person name="Prochnik S.E."/>
        </authorList>
    </citation>
    <scope>NUCLEOTIDE SEQUENCE [LARGE SCALE GENOMIC DNA]</scope>
    <source>
        <strain evidence="2">4086291</strain>
    </source>
</reference>
<dbReference type="InterPro" id="IPR036291">
    <property type="entry name" value="NAD(P)-bd_dom_sf"/>
</dbReference>
<dbReference type="Proteomes" id="UP000218209">
    <property type="component" value="Unassembled WGS sequence"/>
</dbReference>
<dbReference type="AlphaFoldDB" id="A0A1X6PAN3"/>
<organism evidence="2 3">
    <name type="scientific">Porphyra umbilicalis</name>
    <name type="common">Purple laver</name>
    <name type="synonym">Red alga</name>
    <dbReference type="NCBI Taxonomy" id="2786"/>
    <lineage>
        <taxon>Eukaryota</taxon>
        <taxon>Rhodophyta</taxon>
        <taxon>Bangiophyceae</taxon>
        <taxon>Bangiales</taxon>
        <taxon>Bangiaceae</taxon>
        <taxon>Porphyra</taxon>
    </lineage>
</organism>
<dbReference type="SUPFAM" id="SSF51735">
    <property type="entry name" value="NAD(P)-binding Rossmann-fold domains"/>
    <property type="match status" value="1"/>
</dbReference>
<name>A0A1X6PAN3_PORUM</name>
<dbReference type="Gene3D" id="3.40.50.720">
    <property type="entry name" value="NAD(P)-binding Rossmann-like Domain"/>
    <property type="match status" value="1"/>
</dbReference>
<keyword evidence="3" id="KW-1185">Reference proteome</keyword>
<sequence length="303" mass="30940">MASTPPPSDDKPKKADGMAKAGAALDDFINKKYGRGYIFYGEKARDAEADESAEEEDLGRRIPDGPPVLVIGASSPVGTWITLKLRTAGLPVRVLARSVKAVEEIFGPAGTNVTVVSGDVTSSVSVQDALSGCRAVVVAVSGGFGSYAAVDTAGVANVAAAAATTPGISRVVLLSRASGVDGLLERIGGKQAAVRAGEAHLRESAVPWTIVRAGRLTDEPGGRLRVEVTAPAEGEGGGGARGVSRMDVAEAVVQALVVEQGDGEDGGGGKRYGNALVEVINGTEVLAEGEDLDWATVYQQMGQ</sequence>
<evidence type="ECO:0000259" key="1">
    <source>
        <dbReference type="Pfam" id="PF13460"/>
    </source>
</evidence>
<protein>
    <recommendedName>
        <fullName evidence="1">NAD(P)-binding domain-containing protein</fullName>
    </recommendedName>
</protein>
<proteinExistence type="predicted"/>
<dbReference type="InterPro" id="IPR016040">
    <property type="entry name" value="NAD(P)-bd_dom"/>
</dbReference>
<feature type="domain" description="NAD(P)-binding" evidence="1">
    <location>
        <begin position="72"/>
        <end position="256"/>
    </location>
</feature>
<dbReference type="Pfam" id="PF13460">
    <property type="entry name" value="NAD_binding_10"/>
    <property type="match status" value="1"/>
</dbReference>
<dbReference type="PANTHER" id="PTHR15020:SF50">
    <property type="entry name" value="UPF0659 PROTEIN YMR090W"/>
    <property type="match status" value="1"/>
</dbReference>
<evidence type="ECO:0000313" key="3">
    <source>
        <dbReference type="Proteomes" id="UP000218209"/>
    </source>
</evidence>
<dbReference type="OrthoDB" id="2019800at2759"/>
<dbReference type="PANTHER" id="PTHR15020">
    <property type="entry name" value="FLAVIN REDUCTASE-RELATED"/>
    <property type="match status" value="1"/>
</dbReference>
<dbReference type="EMBL" id="KV918824">
    <property type="protein sequence ID" value="OSX77907.1"/>
    <property type="molecule type" value="Genomic_DNA"/>
</dbReference>
<evidence type="ECO:0000313" key="2">
    <source>
        <dbReference type="EMBL" id="OSX77907.1"/>
    </source>
</evidence>
<gene>
    <name evidence="2" type="ORF">BU14_0127s0005</name>
</gene>